<dbReference type="GO" id="GO:0008081">
    <property type="term" value="F:phosphoric diester hydrolase activity"/>
    <property type="evidence" value="ECO:0007669"/>
    <property type="project" value="InterPro"/>
</dbReference>
<evidence type="ECO:0000313" key="2">
    <source>
        <dbReference type="EMBL" id="CUS07856.1"/>
    </source>
</evidence>
<dbReference type="PANTHER" id="PTHR13593:SF140">
    <property type="entry name" value="PLC-LIKE PHOSPHODIESTERASE"/>
    <property type="match status" value="1"/>
</dbReference>
<dbReference type="EMBL" id="LN891170">
    <property type="protein sequence ID" value="CUS07856.1"/>
    <property type="molecule type" value="Genomic_DNA"/>
</dbReference>
<name>A0A292PK32_9PEZI</name>
<evidence type="ECO:0000313" key="3">
    <source>
        <dbReference type="Proteomes" id="UP001412239"/>
    </source>
</evidence>
<dbReference type="Gene3D" id="3.20.20.190">
    <property type="entry name" value="Phosphatidylinositol (PI) phosphodiesterase"/>
    <property type="match status" value="1"/>
</dbReference>
<organism evidence="2 3">
    <name type="scientific">Tuber aestivum</name>
    <name type="common">summer truffle</name>
    <dbReference type="NCBI Taxonomy" id="59557"/>
    <lineage>
        <taxon>Eukaryota</taxon>
        <taxon>Fungi</taxon>
        <taxon>Dikarya</taxon>
        <taxon>Ascomycota</taxon>
        <taxon>Pezizomycotina</taxon>
        <taxon>Pezizomycetes</taxon>
        <taxon>Pezizales</taxon>
        <taxon>Tuberaceae</taxon>
        <taxon>Tuber</taxon>
    </lineage>
</organism>
<feature type="signal peptide" evidence="1">
    <location>
        <begin position="1"/>
        <end position="19"/>
    </location>
</feature>
<accession>A0A292PK32</accession>
<dbReference type="PANTHER" id="PTHR13593">
    <property type="match status" value="1"/>
</dbReference>
<dbReference type="SUPFAM" id="SSF51695">
    <property type="entry name" value="PLC-like phosphodiesterases"/>
    <property type="match status" value="1"/>
</dbReference>
<gene>
    <name evidence="2" type="ORF">GSTUAT00008052001</name>
</gene>
<dbReference type="Proteomes" id="UP001412239">
    <property type="component" value="Unassembled WGS sequence"/>
</dbReference>
<sequence length="425" mass="46236">MLNTFQLLLVGYLVPAALGQTAVISVTTSGPPNFFTDLPGPAITDLVPTTTSSLDGGPSVSGSSGNIGWGSSTLLNETPSGFLTTTRSSWTVAVTSAPEPASTQPCNLHAEFCTRRYSDITYIGAHGSPFVKEYSLADNQNLDVKAQLNDGIRMLQGQTHKENGTLHYCHTSCGLLDAGPVEHYLKTVVEWLRDNPFEVVTIVIGNGDFLNVGDYKEPLERSGLAELAYVPKERNIRIAQWPTLSEMIQTAGKRAVVFMDYKADEGTIPYILDQFKYMWETPFSQTDENFPCTIDRPPEQPKNDTQGKLYMANHNLNTEFLIGGKKILVPNTVDLDQTNGVSGFGSLGLMANNCRADWDRYPNILLVDFYDVPKGSVFEVAARANNVSLGGGCCGKKKSTAPILAKATGLLLLLPTLAMLFCTIF</sequence>
<evidence type="ECO:0008006" key="4">
    <source>
        <dbReference type="Google" id="ProtNLM"/>
    </source>
</evidence>
<dbReference type="Pfam" id="PF26146">
    <property type="entry name" value="PI-PLC_X"/>
    <property type="match status" value="1"/>
</dbReference>
<dbReference type="GO" id="GO:0006629">
    <property type="term" value="P:lipid metabolic process"/>
    <property type="evidence" value="ECO:0007669"/>
    <property type="project" value="InterPro"/>
</dbReference>
<feature type="chain" id="PRO_5012494061" description="Phosphatidylinositol-specific phospholipase C X domain-containing protein" evidence="1">
    <location>
        <begin position="20"/>
        <end position="425"/>
    </location>
</feature>
<evidence type="ECO:0000256" key="1">
    <source>
        <dbReference type="SAM" id="SignalP"/>
    </source>
</evidence>
<reference evidence="2" key="1">
    <citation type="submission" date="2015-10" db="EMBL/GenBank/DDBJ databases">
        <authorList>
            <person name="Regsiter A."/>
            <person name="william w."/>
        </authorList>
    </citation>
    <scope>NUCLEOTIDE SEQUENCE</scope>
    <source>
        <strain evidence="2">Montdore</strain>
    </source>
</reference>
<keyword evidence="1" id="KW-0732">Signal</keyword>
<dbReference type="InterPro" id="IPR017946">
    <property type="entry name" value="PLC-like_Pdiesterase_TIM-brl"/>
</dbReference>
<keyword evidence="3" id="KW-1185">Reference proteome</keyword>
<dbReference type="AlphaFoldDB" id="A0A292PK32"/>
<dbReference type="InterPro" id="IPR051057">
    <property type="entry name" value="PI-PLC_domain"/>
</dbReference>
<proteinExistence type="predicted"/>
<protein>
    <recommendedName>
        <fullName evidence="4">Phosphatidylinositol-specific phospholipase C X domain-containing protein</fullName>
    </recommendedName>
</protein>